<feature type="domain" description="Heterokaryon incompatibility" evidence="1">
    <location>
        <begin position="284"/>
        <end position="432"/>
    </location>
</feature>
<dbReference type="PANTHER" id="PTHR33112:SF8">
    <property type="entry name" value="HETEROKARYON INCOMPATIBILITY DOMAIN-CONTAINING PROTEIN"/>
    <property type="match status" value="1"/>
</dbReference>
<dbReference type="Pfam" id="PF06985">
    <property type="entry name" value="HET"/>
    <property type="match status" value="1"/>
</dbReference>
<dbReference type="VEuPathDB" id="FungiDB:JI435_072760"/>
<dbReference type="AlphaFoldDB" id="A0A7U2I3G4"/>
<sequence>MADREKRHAAQYRVVQKHFGDNVATGNLSGLQSWHEDYQAADKFLTLESDIVQSVKSDKLDAHTIEKCITELANGTQVDERFCADCQNLFDDWPDLSDPNVKDPSTGLIWPGSGADWKHTVARSLQTLVMEAAAQQGCKFCAFLLQMLRDAEALVTFRKLELRLLALGDAETASLSVQNWGTNSSQLLWINLPGKVCDHCNSSMAQVTGFESAALESSADTYTQQGELLKIARNWVSNCAENHKDCNGSHRHRDKLPTRLISVNEEVPRLVLTAGLETNDRPRYSTLSHCWGTEPFLQLTEQNLDTFVEHIPLSLLPQTFKDAIQITRELGLSYIWIDSLCIKQSDTADWVREAGSMSFVYGNSFVNIAASSSPSVHGGCFVRPKSLVDGVRAVVKIHPSSSTLVREFRSREVYDLNTTKSHLATRAWALQERILPPRTIHFGHRGAFWECRAETANEFLPSGFPKQLGRGIVNERIRIGHFASWWSDVVALYSAANMTYPSDKLPALSGIARRNHDERGGAYVAGMWLDEDMLVQLCWRAIEPRVRPVQRAPSWAWTSVDGQVRYQVRQEGIMETNYGRVLDAKMDLLGTDPLGQVRGGELRLACQGILEATRVGPTTLAMGETNYPFRPDYVVPEPTSFQREKVYLLPLVAGRTGMAVYRKDDYNERVQEIRVDGLVLRMEEMGSKASFERVGMFRYFKDQVHDHDDGKEERFESFVAEFEREALQVVVRLALENFEKTDLFIISLV</sequence>
<dbReference type="InterPro" id="IPR010730">
    <property type="entry name" value="HET"/>
</dbReference>
<organism evidence="2 3">
    <name type="scientific">Phaeosphaeria nodorum (strain SN15 / ATCC MYA-4574 / FGSC 10173)</name>
    <name type="common">Glume blotch fungus</name>
    <name type="synonym">Parastagonospora nodorum</name>
    <dbReference type="NCBI Taxonomy" id="321614"/>
    <lineage>
        <taxon>Eukaryota</taxon>
        <taxon>Fungi</taxon>
        <taxon>Dikarya</taxon>
        <taxon>Ascomycota</taxon>
        <taxon>Pezizomycotina</taxon>
        <taxon>Dothideomycetes</taxon>
        <taxon>Pleosporomycetidae</taxon>
        <taxon>Pleosporales</taxon>
        <taxon>Pleosporineae</taxon>
        <taxon>Phaeosphaeriaceae</taxon>
        <taxon>Parastagonospora</taxon>
    </lineage>
</organism>
<dbReference type="EMBL" id="CP069032">
    <property type="protein sequence ID" value="QRD00410.1"/>
    <property type="molecule type" value="Genomic_DNA"/>
</dbReference>
<dbReference type="PANTHER" id="PTHR33112">
    <property type="entry name" value="DOMAIN PROTEIN, PUTATIVE-RELATED"/>
    <property type="match status" value="1"/>
</dbReference>
<evidence type="ECO:0000259" key="1">
    <source>
        <dbReference type="Pfam" id="PF06985"/>
    </source>
</evidence>
<proteinExistence type="predicted"/>
<protein>
    <recommendedName>
        <fullName evidence="1">Heterokaryon incompatibility domain-containing protein</fullName>
    </recommendedName>
</protein>
<dbReference type="OrthoDB" id="3486565at2759"/>
<keyword evidence="3" id="KW-1185">Reference proteome</keyword>
<name>A0A7U2I3G4_PHANO</name>
<dbReference type="OMA" id="YTMIYTM"/>
<gene>
    <name evidence="2" type="ORF">JI435_072760</name>
</gene>
<evidence type="ECO:0000313" key="2">
    <source>
        <dbReference type="EMBL" id="QRD00410.1"/>
    </source>
</evidence>
<dbReference type="Proteomes" id="UP000663193">
    <property type="component" value="Chromosome 10"/>
</dbReference>
<evidence type="ECO:0000313" key="3">
    <source>
        <dbReference type="Proteomes" id="UP000663193"/>
    </source>
</evidence>
<accession>A0A7U2I3G4</accession>
<reference evidence="3" key="1">
    <citation type="journal article" date="2021" name="BMC Genomics">
        <title>Chromosome-level genome assembly and manually-curated proteome of model necrotroph Parastagonospora nodorum Sn15 reveals a genome-wide trove of candidate effector homologs, and redundancy of virulence-related functions within an accessory chromosome.</title>
        <authorList>
            <person name="Bertazzoni S."/>
            <person name="Jones D.A.B."/>
            <person name="Phan H.T."/>
            <person name="Tan K.-C."/>
            <person name="Hane J.K."/>
        </authorList>
    </citation>
    <scope>NUCLEOTIDE SEQUENCE [LARGE SCALE GENOMIC DNA]</scope>
    <source>
        <strain evidence="3">SN15 / ATCC MYA-4574 / FGSC 10173)</strain>
    </source>
</reference>